<dbReference type="Pfam" id="PF01648">
    <property type="entry name" value="ACPS"/>
    <property type="match status" value="1"/>
</dbReference>
<dbReference type="GO" id="GO:0005829">
    <property type="term" value="C:cytosol"/>
    <property type="evidence" value="ECO:0007669"/>
    <property type="project" value="TreeGrafter"/>
</dbReference>
<dbReference type="InterPro" id="IPR008278">
    <property type="entry name" value="4-PPantetheinyl_Trfase_dom"/>
</dbReference>
<dbReference type="GO" id="GO:0008897">
    <property type="term" value="F:holo-[acyl-carrier-protein] synthase activity"/>
    <property type="evidence" value="ECO:0007669"/>
    <property type="project" value="InterPro"/>
</dbReference>
<dbReference type="AlphaFoldDB" id="A0A1M4SPQ1"/>
<dbReference type="RefSeq" id="WP_072754808.1">
    <property type="nucleotide sequence ID" value="NZ_FQUK01000003.1"/>
</dbReference>
<dbReference type="PANTHER" id="PTHR12215">
    <property type="entry name" value="PHOSPHOPANTETHEINE TRANSFERASE"/>
    <property type="match status" value="1"/>
</dbReference>
<reference evidence="5" key="1">
    <citation type="submission" date="2016-11" db="EMBL/GenBank/DDBJ databases">
        <authorList>
            <person name="Varghese N."/>
            <person name="Submissions S."/>
        </authorList>
    </citation>
    <scope>NUCLEOTIDE SEQUENCE [LARGE SCALE GENOMIC DNA]</scope>
    <source>
        <strain evidence="5">DSM 14834</strain>
    </source>
</reference>
<dbReference type="GO" id="GO:0000287">
    <property type="term" value="F:magnesium ion binding"/>
    <property type="evidence" value="ECO:0007669"/>
    <property type="project" value="InterPro"/>
</dbReference>
<dbReference type="InterPro" id="IPR037143">
    <property type="entry name" value="4-PPantetheinyl_Trfase_dom_sf"/>
</dbReference>
<evidence type="ECO:0000313" key="5">
    <source>
        <dbReference type="Proteomes" id="UP000242857"/>
    </source>
</evidence>
<proteinExistence type="inferred from homology"/>
<dbReference type="EMBL" id="FQUK01000003">
    <property type="protein sequence ID" value="SHE34152.1"/>
    <property type="molecule type" value="Genomic_DNA"/>
</dbReference>
<sequence length="236" mass="25381">MGAIRLLLRPVVVAAAEVPTQATGWLTPDEMARLQAITEPVRRSEFLAGHWLVRVLAGQWLGCDPQSLALVAASFGQPRLQAARADVPLHVSLSHSGGWLAVALAPVPVGVDLELSRRPRDWQALARAFFAEEESRALDDAAPAARAAVFHRVWTLKEAYAKRDGRGLTRTRLRTVVARPAPADQADAWCWPLGEGALALAAAPGMVCQVDGAPPECGLPSGWRYQRLQAPAARDA</sequence>
<dbReference type="SUPFAM" id="SSF56214">
    <property type="entry name" value="4'-phosphopantetheinyl transferase"/>
    <property type="match status" value="2"/>
</dbReference>
<dbReference type="PANTHER" id="PTHR12215:SF10">
    <property type="entry name" value="L-AMINOADIPATE-SEMIALDEHYDE DEHYDROGENASE-PHOSPHOPANTETHEINYL TRANSFERASE"/>
    <property type="match status" value="1"/>
</dbReference>
<keyword evidence="5" id="KW-1185">Reference proteome</keyword>
<dbReference type="Proteomes" id="UP000242857">
    <property type="component" value="Unassembled WGS sequence"/>
</dbReference>
<gene>
    <name evidence="4" type="ORF">SAMN02745204_00230</name>
</gene>
<keyword evidence="2 4" id="KW-0808">Transferase</keyword>
<dbReference type="InterPro" id="IPR050559">
    <property type="entry name" value="P-Pant_transferase_sf"/>
</dbReference>
<name>A0A1M4SPQ1_9GAMM</name>
<dbReference type="Gene3D" id="3.90.470.20">
    <property type="entry name" value="4'-phosphopantetheinyl transferase domain"/>
    <property type="match status" value="1"/>
</dbReference>
<evidence type="ECO:0000256" key="2">
    <source>
        <dbReference type="ARBA" id="ARBA00022679"/>
    </source>
</evidence>
<evidence type="ECO:0000259" key="3">
    <source>
        <dbReference type="Pfam" id="PF01648"/>
    </source>
</evidence>
<dbReference type="OrthoDB" id="9808281at2"/>
<evidence type="ECO:0000313" key="4">
    <source>
        <dbReference type="EMBL" id="SHE34152.1"/>
    </source>
</evidence>
<comment type="similarity">
    <text evidence="1">Belongs to the P-Pant transferase superfamily. Gsp/Sfp/HetI/AcpT family.</text>
</comment>
<feature type="domain" description="4'-phosphopantetheinyl transferase" evidence="3">
    <location>
        <begin position="108"/>
        <end position="170"/>
    </location>
</feature>
<organism evidence="4 5">
    <name type="scientific">Thermomonas hydrothermalis</name>
    <dbReference type="NCBI Taxonomy" id="213588"/>
    <lineage>
        <taxon>Bacteria</taxon>
        <taxon>Pseudomonadati</taxon>
        <taxon>Pseudomonadota</taxon>
        <taxon>Gammaproteobacteria</taxon>
        <taxon>Lysobacterales</taxon>
        <taxon>Lysobacteraceae</taxon>
        <taxon>Thermomonas</taxon>
    </lineage>
</organism>
<dbReference type="STRING" id="213588.SAMN02745204_00230"/>
<protein>
    <submittedName>
        <fullName evidence="4">4'-phosphopantetheinyl transferase</fullName>
    </submittedName>
</protein>
<accession>A0A1M4SPQ1</accession>
<evidence type="ECO:0000256" key="1">
    <source>
        <dbReference type="ARBA" id="ARBA00010990"/>
    </source>
</evidence>
<dbReference type="GO" id="GO:0019878">
    <property type="term" value="P:lysine biosynthetic process via aminoadipic acid"/>
    <property type="evidence" value="ECO:0007669"/>
    <property type="project" value="TreeGrafter"/>
</dbReference>